<dbReference type="InterPro" id="IPR050270">
    <property type="entry name" value="DegV_domain_contain"/>
</dbReference>
<keyword evidence="1" id="KW-0446">Lipid-binding</keyword>
<gene>
    <name evidence="2" type="ordered locus">Jden_1563</name>
</gene>
<dbReference type="Gene3D" id="3.30.1180.10">
    <property type="match status" value="1"/>
</dbReference>
<evidence type="ECO:0000256" key="1">
    <source>
        <dbReference type="ARBA" id="ARBA00023121"/>
    </source>
</evidence>
<accession>C7R5D8</accession>
<organism evidence="2 3">
    <name type="scientific">Jonesia denitrificans (strain ATCC 14870 / DSM 20603 / BCRC 15368 / CIP 55.134 / JCM 11481 / NBRC 15587 / NCTC 10816 / Prevot 55134)</name>
    <name type="common">Listeria denitrificans</name>
    <dbReference type="NCBI Taxonomy" id="471856"/>
    <lineage>
        <taxon>Bacteria</taxon>
        <taxon>Bacillati</taxon>
        <taxon>Actinomycetota</taxon>
        <taxon>Actinomycetes</taxon>
        <taxon>Micrococcales</taxon>
        <taxon>Jonesiaceae</taxon>
        <taxon>Jonesia</taxon>
    </lineage>
</organism>
<protein>
    <submittedName>
        <fullName evidence="2">DegV family protein</fullName>
    </submittedName>
</protein>
<dbReference type="STRING" id="471856.Jden_1563"/>
<keyword evidence="3" id="KW-1185">Reference proteome</keyword>
<dbReference type="AlphaFoldDB" id="C7R5D8"/>
<dbReference type="eggNOG" id="COG1307">
    <property type="taxonomic scope" value="Bacteria"/>
</dbReference>
<dbReference type="Proteomes" id="UP000000628">
    <property type="component" value="Chromosome"/>
</dbReference>
<dbReference type="NCBIfam" id="TIGR00762">
    <property type="entry name" value="DegV"/>
    <property type="match status" value="1"/>
</dbReference>
<evidence type="ECO:0000313" key="3">
    <source>
        <dbReference type="Proteomes" id="UP000000628"/>
    </source>
</evidence>
<dbReference type="PANTHER" id="PTHR33434:SF2">
    <property type="entry name" value="FATTY ACID-BINDING PROTEIN TM_1468"/>
    <property type="match status" value="1"/>
</dbReference>
<dbReference type="HOGENOM" id="CLU_048251_0_1_11"/>
<dbReference type="Pfam" id="PF02645">
    <property type="entry name" value="DegV"/>
    <property type="match status" value="1"/>
</dbReference>
<evidence type="ECO:0000313" key="2">
    <source>
        <dbReference type="EMBL" id="ACV09211.1"/>
    </source>
</evidence>
<dbReference type="InterPro" id="IPR043168">
    <property type="entry name" value="DegV_C"/>
</dbReference>
<dbReference type="RefSeq" id="WP_015771839.1">
    <property type="nucleotide sequence ID" value="NC_013174.1"/>
</dbReference>
<dbReference type="InterPro" id="IPR003797">
    <property type="entry name" value="DegV"/>
</dbReference>
<sequence>MSTSRVVLLTDSTAGSVPAEVSRVPLHVHAGDREFLDDSTFAQDDADAYVRSGRPLRTSQPTQAQFSEAYAQAFRHGASDVVVVVLSARLSGTHHQAVLAGRAWPGRVHVVDSYAAGQALGYLATDAWTLANQGASAVTIAQWLVDARARVGAEFCVESLERLLAGGRLTLPMGSVGQRLGIRPMLSLAGGVIRPHGAVRSQQAGKARLVAAARRARDNGATRFTVHHCVSPTDAEHLADMVETEVGIVPMVSPLSTVLAAHTGAGTLAVAWAGPEPRSN</sequence>
<dbReference type="PANTHER" id="PTHR33434">
    <property type="entry name" value="DEGV DOMAIN-CONTAINING PROTEIN DR_1986-RELATED"/>
    <property type="match status" value="1"/>
</dbReference>
<proteinExistence type="predicted"/>
<dbReference type="PROSITE" id="PS51482">
    <property type="entry name" value="DEGV"/>
    <property type="match status" value="1"/>
</dbReference>
<reference evidence="2 3" key="1">
    <citation type="journal article" date="2009" name="Stand. Genomic Sci.">
        <title>Complete genome sequence of Jonesia denitrificans type strain (Prevot 55134).</title>
        <authorList>
            <person name="Pukall R."/>
            <person name="Gehrich-Schroter G."/>
            <person name="Lapidus A."/>
            <person name="Nolan M."/>
            <person name="Glavina Del Rio T."/>
            <person name="Lucas S."/>
            <person name="Chen F."/>
            <person name="Tice H."/>
            <person name="Pitluck S."/>
            <person name="Cheng J.F."/>
            <person name="Copeland A."/>
            <person name="Saunders E."/>
            <person name="Brettin T."/>
            <person name="Detter J.C."/>
            <person name="Bruce D."/>
            <person name="Goodwin L."/>
            <person name="Pati A."/>
            <person name="Ivanova N."/>
            <person name="Mavromatis K."/>
            <person name="Ovchinnikova G."/>
            <person name="Chen A."/>
            <person name="Palaniappan K."/>
            <person name="Land M."/>
            <person name="Hauser L."/>
            <person name="Chang Y.J."/>
            <person name="Jeffries C.D."/>
            <person name="Chain P."/>
            <person name="Goker M."/>
            <person name="Bristow J."/>
            <person name="Eisen J.A."/>
            <person name="Markowitz V."/>
            <person name="Hugenholtz P."/>
            <person name="Kyrpides N.C."/>
            <person name="Klenk H.P."/>
            <person name="Han C."/>
        </authorList>
    </citation>
    <scope>NUCLEOTIDE SEQUENCE [LARGE SCALE GENOMIC DNA]</scope>
    <source>
        <strain evidence="3">ATCC 14870 / DSM 20603 / BCRC 15368 / CIP 55.134 / JCM 11481 / NBRC 15587 / NCTC 10816 / Prevot 55134</strain>
    </source>
</reference>
<dbReference type="KEGG" id="jde:Jden_1563"/>
<dbReference type="EMBL" id="CP001706">
    <property type="protein sequence ID" value="ACV09211.1"/>
    <property type="molecule type" value="Genomic_DNA"/>
</dbReference>
<dbReference type="SUPFAM" id="SSF82549">
    <property type="entry name" value="DAK1/DegV-like"/>
    <property type="match status" value="1"/>
</dbReference>
<dbReference type="Gene3D" id="3.40.50.10170">
    <property type="match status" value="1"/>
</dbReference>
<name>C7R5D8_JONDD</name>
<dbReference type="GO" id="GO:0008289">
    <property type="term" value="F:lipid binding"/>
    <property type="evidence" value="ECO:0007669"/>
    <property type="project" value="UniProtKB-KW"/>
</dbReference>